<dbReference type="STRING" id="494026.PGLA_21215"/>
<dbReference type="InterPro" id="IPR035994">
    <property type="entry name" value="Nucleoside_phosphorylase_sf"/>
</dbReference>
<dbReference type="GO" id="GO:0004850">
    <property type="term" value="F:uridine phosphorylase activity"/>
    <property type="evidence" value="ECO:0007669"/>
    <property type="project" value="UniProtKB-EC"/>
</dbReference>
<dbReference type="Proteomes" id="UP000076967">
    <property type="component" value="Unassembled WGS sequence"/>
</dbReference>
<evidence type="ECO:0000256" key="1">
    <source>
        <dbReference type="ARBA" id="ARBA00011888"/>
    </source>
</evidence>
<dbReference type="CDD" id="cd17767">
    <property type="entry name" value="UP_EcUdp-like"/>
    <property type="match status" value="1"/>
</dbReference>
<evidence type="ECO:0000256" key="2">
    <source>
        <dbReference type="ARBA" id="ARBA00021980"/>
    </source>
</evidence>
<dbReference type="Pfam" id="PF01048">
    <property type="entry name" value="PNP_UDP_1"/>
    <property type="match status" value="1"/>
</dbReference>
<proteinExistence type="predicted"/>
<gene>
    <name evidence="5" type="ORF">PGLA_21215</name>
</gene>
<dbReference type="EC" id="2.4.2.3" evidence="1"/>
<dbReference type="GO" id="GO:0006218">
    <property type="term" value="P:uridine catabolic process"/>
    <property type="evidence" value="ECO:0007669"/>
    <property type="project" value="TreeGrafter"/>
</dbReference>
<name>A0A168F815_9BACL</name>
<protein>
    <recommendedName>
        <fullName evidence="2">Uridine phosphorylase</fullName>
        <ecNumber evidence="1">2.4.2.3</ecNumber>
    </recommendedName>
</protein>
<evidence type="ECO:0000313" key="6">
    <source>
        <dbReference type="Proteomes" id="UP000076967"/>
    </source>
</evidence>
<reference evidence="5 6" key="1">
    <citation type="submission" date="2016-03" db="EMBL/GenBank/DDBJ databases">
        <title>Draft genome sequence of Paenibacillus glacialis DSM 22343.</title>
        <authorList>
            <person name="Shin S.-K."/>
            <person name="Yi H."/>
        </authorList>
    </citation>
    <scope>NUCLEOTIDE SEQUENCE [LARGE SCALE GENOMIC DNA]</scope>
    <source>
        <strain evidence="5 6">DSM 22343</strain>
    </source>
</reference>
<dbReference type="PANTHER" id="PTHR43691:SF11">
    <property type="entry name" value="FI09636P-RELATED"/>
    <property type="match status" value="1"/>
</dbReference>
<dbReference type="Gene3D" id="3.40.50.1580">
    <property type="entry name" value="Nucleoside phosphorylase domain"/>
    <property type="match status" value="1"/>
</dbReference>
<dbReference type="GO" id="GO:0005829">
    <property type="term" value="C:cytosol"/>
    <property type="evidence" value="ECO:0007669"/>
    <property type="project" value="TreeGrafter"/>
</dbReference>
<dbReference type="RefSeq" id="WP_068536735.1">
    <property type="nucleotide sequence ID" value="NZ_LVJH01000058.1"/>
</dbReference>
<dbReference type="SUPFAM" id="SSF53167">
    <property type="entry name" value="Purine and uridine phosphorylases"/>
    <property type="match status" value="1"/>
</dbReference>
<dbReference type="EMBL" id="LVJH01000058">
    <property type="protein sequence ID" value="OAB35949.1"/>
    <property type="molecule type" value="Genomic_DNA"/>
</dbReference>
<dbReference type="InterPro" id="IPR000845">
    <property type="entry name" value="Nucleoside_phosphorylase_d"/>
</dbReference>
<organism evidence="5 6">
    <name type="scientific">Paenibacillus glacialis</name>
    <dbReference type="NCBI Taxonomy" id="494026"/>
    <lineage>
        <taxon>Bacteria</taxon>
        <taxon>Bacillati</taxon>
        <taxon>Bacillota</taxon>
        <taxon>Bacilli</taxon>
        <taxon>Bacillales</taxon>
        <taxon>Paenibacillaceae</taxon>
        <taxon>Paenibacillus</taxon>
    </lineage>
</organism>
<dbReference type="PANTHER" id="PTHR43691">
    <property type="entry name" value="URIDINE PHOSPHORYLASE"/>
    <property type="match status" value="1"/>
</dbReference>
<feature type="domain" description="Nucleoside phosphorylase" evidence="4">
    <location>
        <begin position="15"/>
        <end position="233"/>
    </location>
</feature>
<dbReference type="AlphaFoldDB" id="A0A168F815"/>
<evidence type="ECO:0000256" key="3">
    <source>
        <dbReference type="ARBA" id="ARBA00048447"/>
    </source>
</evidence>
<comment type="caution">
    <text evidence="5">The sequence shown here is derived from an EMBL/GenBank/DDBJ whole genome shotgun (WGS) entry which is preliminary data.</text>
</comment>
<evidence type="ECO:0000313" key="5">
    <source>
        <dbReference type="EMBL" id="OAB35949.1"/>
    </source>
</evidence>
<evidence type="ECO:0000259" key="4">
    <source>
        <dbReference type="Pfam" id="PF01048"/>
    </source>
</evidence>
<keyword evidence="6" id="KW-1185">Reference proteome</keyword>
<dbReference type="OrthoDB" id="9772602at2"/>
<comment type="catalytic activity">
    <reaction evidence="3">
        <text>uridine + phosphate = alpha-D-ribose 1-phosphate + uracil</text>
        <dbReference type="Rhea" id="RHEA:24388"/>
        <dbReference type="ChEBI" id="CHEBI:16704"/>
        <dbReference type="ChEBI" id="CHEBI:17568"/>
        <dbReference type="ChEBI" id="CHEBI:43474"/>
        <dbReference type="ChEBI" id="CHEBI:57720"/>
        <dbReference type="EC" id="2.4.2.3"/>
    </reaction>
</comment>
<accession>A0A168F815</accession>
<sequence>MLMSILQVNSEDIPPYAIVCGDPKRAEMIAGKLEGTRELAFSREYRTFTGEYEGVKLAVVSHGVGSAGAAVCFEELIRAGVNTLIRVGTAGSYSQDIPAGSLVVSTAAVRAEGLTRQLVPEGFPAVGDSQVVNALFEAANATAGVTAKGITVALDAFFTGVVEIPHKQYKQAGAVAVEMEIAALYIVSTLRGARAGAILAIDGFADAELSEVYDPHTDAVANAVEREIQSALRAIVSLAHEDAQVTHA</sequence>